<accession>A0A0M2NAH7</accession>
<evidence type="ECO:0000313" key="1">
    <source>
        <dbReference type="EMBL" id="KKI49479.1"/>
    </source>
</evidence>
<protein>
    <submittedName>
        <fullName evidence="1">Uncharacterized protein</fullName>
    </submittedName>
</protein>
<proteinExistence type="predicted"/>
<gene>
    <name evidence="1" type="ORF">CHK_3057</name>
</gene>
<dbReference type="Proteomes" id="UP000034076">
    <property type="component" value="Unassembled WGS sequence"/>
</dbReference>
<keyword evidence="2" id="KW-1185">Reference proteome</keyword>
<dbReference type="STRING" id="270498.CHK_3057"/>
<dbReference type="AlphaFoldDB" id="A0A0M2NAH7"/>
<comment type="caution">
    <text evidence="1">The sequence shown here is derived from an EMBL/GenBank/DDBJ whole genome shotgun (WGS) entry which is preliminary data.</text>
</comment>
<dbReference type="EMBL" id="LAYJ01000133">
    <property type="protein sequence ID" value="KKI49479.1"/>
    <property type="molecule type" value="Genomic_DNA"/>
</dbReference>
<reference evidence="1 2" key="1">
    <citation type="submission" date="2015-04" db="EMBL/GenBank/DDBJ databases">
        <title>Draft genome sequence of bacteremic isolate Catabacter hongkongensis type strain HKU16T.</title>
        <authorList>
            <person name="Lau S.K."/>
            <person name="Teng J.L."/>
            <person name="Huang Y."/>
            <person name="Curreem S.O."/>
            <person name="Tsui S.K."/>
            <person name="Woo P.C."/>
        </authorList>
    </citation>
    <scope>NUCLEOTIDE SEQUENCE [LARGE SCALE GENOMIC DNA]</scope>
    <source>
        <strain evidence="1 2">HKU16</strain>
    </source>
</reference>
<evidence type="ECO:0000313" key="2">
    <source>
        <dbReference type="Proteomes" id="UP000034076"/>
    </source>
</evidence>
<sequence length="45" mass="5283">MKGRAAKDDTWKEFVDMCFDPTSPMNTKLKKMMLDMAGKKRKMKI</sequence>
<organism evidence="1 2">
    <name type="scientific">Christensenella hongkongensis</name>
    <dbReference type="NCBI Taxonomy" id="270498"/>
    <lineage>
        <taxon>Bacteria</taxon>
        <taxon>Bacillati</taxon>
        <taxon>Bacillota</taxon>
        <taxon>Clostridia</taxon>
        <taxon>Christensenellales</taxon>
        <taxon>Christensenellaceae</taxon>
        <taxon>Christensenella</taxon>
    </lineage>
</organism>
<name>A0A0M2NAH7_9FIRM</name>